<proteinExistence type="predicted"/>
<evidence type="ECO:0000256" key="1">
    <source>
        <dbReference type="SAM" id="SignalP"/>
    </source>
</evidence>
<protein>
    <submittedName>
        <fullName evidence="2">Uncharacterized protein</fullName>
    </submittedName>
</protein>
<sequence>MNVVVKITLILSLMLVNIAANAIDNKFILEKCIKENTLDYIYCQGWHEGLGNQIIMTEVAQYLSKYKHPPKWFVELNENEDVNNDFFIRIHRNYLKKNPKYVKEYPQTSFMLAFSEQIQKYKE</sequence>
<dbReference type="KEGG" id="llo:LLO_2891"/>
<keyword evidence="3" id="KW-1185">Reference proteome</keyword>
<dbReference type="Proteomes" id="UP000001060">
    <property type="component" value="Chromosome"/>
</dbReference>
<dbReference type="HOGENOM" id="CLU_2012388_0_0_6"/>
<feature type="chain" id="PRO_5003044570" evidence="1">
    <location>
        <begin position="23"/>
        <end position="123"/>
    </location>
</feature>
<dbReference type="EMBL" id="FN650140">
    <property type="protein sequence ID" value="CBJ13330.1"/>
    <property type="molecule type" value="Genomic_DNA"/>
</dbReference>
<keyword evidence="1" id="KW-0732">Signal</keyword>
<organism evidence="2 3">
    <name type="scientific">Legionella longbeachae serogroup 1 (strain NSW150)</name>
    <dbReference type="NCBI Taxonomy" id="661367"/>
    <lineage>
        <taxon>Bacteria</taxon>
        <taxon>Pseudomonadati</taxon>
        <taxon>Pseudomonadota</taxon>
        <taxon>Gammaproteobacteria</taxon>
        <taxon>Legionellales</taxon>
        <taxon>Legionellaceae</taxon>
        <taxon>Legionella</taxon>
    </lineage>
</organism>
<reference evidence="2 3" key="1">
    <citation type="journal article" date="2010" name="PLoS Genet.">
        <title>Analysis of the Legionella longbeachae genome and transcriptome uncovers unique strategies to cause Legionnaires' disease.</title>
        <authorList>
            <person name="Cazalet C."/>
            <person name="Gomez-Valero L."/>
            <person name="Rusniok C."/>
            <person name="Lomma M."/>
            <person name="Dervins-Ravault D."/>
            <person name="Newton H."/>
            <person name="Sansom F."/>
            <person name="Jarraud S."/>
            <person name="Zidane N."/>
            <person name="Ma L."/>
            <person name="Bouchier C."/>
            <person name="Etienne J."/>
            <person name="Hartland E."/>
            <person name="Buchrieser C."/>
        </authorList>
    </citation>
    <scope>NUCLEOTIDE SEQUENCE [LARGE SCALE GENOMIC DNA]</scope>
    <source>
        <strain evidence="2 3">NSW150</strain>
    </source>
</reference>
<dbReference type="RefSeq" id="WP_012979419.1">
    <property type="nucleotide sequence ID" value="NC_013861.1"/>
</dbReference>
<dbReference type="GeneID" id="40927086"/>
<feature type="signal peptide" evidence="1">
    <location>
        <begin position="1"/>
        <end position="22"/>
    </location>
</feature>
<gene>
    <name evidence="2" type="ordered locus">LLO_2891</name>
</gene>
<evidence type="ECO:0000313" key="2">
    <source>
        <dbReference type="EMBL" id="CBJ13330.1"/>
    </source>
</evidence>
<accession>D3HLL0</accession>
<name>D3HLL0_LEGLN</name>
<dbReference type="OrthoDB" id="9882286at2"/>
<dbReference type="AlphaFoldDB" id="D3HLL0"/>
<evidence type="ECO:0000313" key="3">
    <source>
        <dbReference type="Proteomes" id="UP000001060"/>
    </source>
</evidence>